<dbReference type="InterPro" id="IPR025048">
    <property type="entry name" value="DUF3987"/>
</dbReference>
<organism evidence="2 3">
    <name type="scientific">Acinetobacter tjernbergiae DSM 14971 = CIP 107465</name>
    <dbReference type="NCBI Taxonomy" id="1120928"/>
    <lineage>
        <taxon>Bacteria</taxon>
        <taxon>Pseudomonadati</taxon>
        <taxon>Pseudomonadota</taxon>
        <taxon>Gammaproteobacteria</taxon>
        <taxon>Moraxellales</taxon>
        <taxon>Moraxellaceae</taxon>
        <taxon>Acinetobacter</taxon>
    </lineage>
</organism>
<dbReference type="STRING" id="202955.GCA_000759995_01315"/>
<evidence type="ECO:0000313" key="3">
    <source>
        <dbReference type="Proteomes" id="UP000017404"/>
    </source>
</evidence>
<feature type="compositionally biased region" description="Basic and acidic residues" evidence="1">
    <location>
        <begin position="13"/>
        <end position="23"/>
    </location>
</feature>
<gene>
    <name evidence="2" type="ORF">F990_02251</name>
</gene>
<proteinExistence type="predicted"/>
<feature type="region of interest" description="Disordered" evidence="1">
    <location>
        <begin position="1"/>
        <end position="26"/>
    </location>
</feature>
<reference evidence="2 3" key="1">
    <citation type="submission" date="2013-10" db="EMBL/GenBank/DDBJ databases">
        <title>The Genome Sequence of Acinetobacter tjernbergiae CIP107465.</title>
        <authorList>
            <consortium name="The Broad Institute Genomics Platform"/>
            <consortium name="The Broad Institute Genome Sequencing Center for Infectious Disease"/>
            <person name="Cerqueira G."/>
            <person name="Feldgarden M."/>
            <person name="Courvalin P."/>
            <person name="Grillot-Courvalin C."/>
            <person name="Clermont D."/>
            <person name="Rocha E."/>
            <person name="Yoon E.-J."/>
            <person name="Nemec A."/>
            <person name="Young S.K."/>
            <person name="Zeng Q."/>
            <person name="Gargeya S."/>
            <person name="Fitzgerald M."/>
            <person name="Abouelleil A."/>
            <person name="Alvarado L."/>
            <person name="Berlin A.M."/>
            <person name="Chapman S.B."/>
            <person name="Gainer-Dewar J."/>
            <person name="Goldberg J."/>
            <person name="Gnerre S."/>
            <person name="Griggs A."/>
            <person name="Gujja S."/>
            <person name="Hansen M."/>
            <person name="Howarth C."/>
            <person name="Imamovic A."/>
            <person name="Ireland A."/>
            <person name="Larimer J."/>
            <person name="McCowan C."/>
            <person name="Murphy C."/>
            <person name="Pearson M."/>
            <person name="Poon T.W."/>
            <person name="Priest M."/>
            <person name="Roberts A."/>
            <person name="Saif S."/>
            <person name="Shea T."/>
            <person name="Sykes S."/>
            <person name="Wortman J."/>
            <person name="Nusbaum C."/>
            <person name="Birren B."/>
        </authorList>
    </citation>
    <scope>NUCLEOTIDE SEQUENCE [LARGE SCALE GENOMIC DNA]</scope>
    <source>
        <strain evidence="2 3">CIP 107465</strain>
    </source>
</reference>
<dbReference type="EMBL" id="AYEV01000023">
    <property type="protein sequence ID" value="ESK54946.1"/>
    <property type="molecule type" value="Genomic_DNA"/>
</dbReference>
<dbReference type="eggNOG" id="COG4983">
    <property type="taxonomic scope" value="Bacteria"/>
</dbReference>
<dbReference type="AlphaFoldDB" id="V2V234"/>
<dbReference type="OrthoDB" id="9067983at2"/>
<dbReference type="Proteomes" id="UP000017404">
    <property type="component" value="Unassembled WGS sequence"/>
</dbReference>
<accession>V2V234</accession>
<name>V2V234_9GAMM</name>
<protein>
    <recommendedName>
        <fullName evidence="4">DUF3987 domain-containing protein</fullName>
    </recommendedName>
</protein>
<comment type="caution">
    <text evidence="2">The sequence shown here is derived from an EMBL/GenBank/DDBJ whole genome shotgun (WGS) entry which is preliminary data.</text>
</comment>
<dbReference type="RefSeq" id="WP_018678882.1">
    <property type="nucleotide sequence ID" value="NZ_AYEV01000023.1"/>
</dbReference>
<sequence length="711" mass="79291">MNIKSSWDTTPDMFKESQKHKCSSEGTSIDASEQIIEALEDKTAPLFNNNLLHGAMVNMMGGCPPEIRRSVIDNATQHGEADDNALYGLAVFDLYSENLCPIGAVFTNPIVNGFKDIVFGQGGLYFNRSKLEQLPLLVTDDIHLAFKTAYPIYAPYSDSKINVYTLKALMKAHPDLCVIAPLHQQDDIQRRYTDLDVKMAFIPEPPNLAMPQDELDNMIQVEISKANVAEWGKIIPLENTTTSKATLYPIQALPPLLQDAAQAIAEYVQAPIAMTAQCVIGAISHIAQSHVNAPHQFNTLGEPCSLFLLTEGQSGSRKSTSKGLADKAIMEHEREAYEQYKGAMQQWKAQQAGLPKADREAFLAENLPPTDPSTMFSDGTLEAIAGLLIDGTLRNASISSDEAGQFFGGHTMKGDTRTQALGSYTKLFDDGSIQRTRSKSNLNGSGRAYDVRLTFNLQGQHEVLSDALKDDVLREQGFLPRFILTVPENLAGTRLQCAEFEQKNANLDYRLIAYWERCRMLLDPCPMVLVDGQKVDQRRVIHLSDEACKINLAFYNDCEIEQAKGGKYEHIQPFASRASQLARRLATVFAFFQGESEISAQTMQGACDIIRHSLGEWLRYAEIESKKESDAQRLLNWLVKKCIDQCTDKIQYSTMQTSCPRPMSKNKQLLEATAQQLEDTNHIRIDALIKKRLVELNPILLGKVSKRLNDT</sequence>
<dbReference type="PATRIC" id="fig|1120928.5.peg.2279"/>
<evidence type="ECO:0000256" key="1">
    <source>
        <dbReference type="SAM" id="MobiDB-lite"/>
    </source>
</evidence>
<dbReference type="Pfam" id="PF13148">
    <property type="entry name" value="DUF3987"/>
    <property type="match status" value="1"/>
</dbReference>
<evidence type="ECO:0008006" key="4">
    <source>
        <dbReference type="Google" id="ProtNLM"/>
    </source>
</evidence>
<keyword evidence="3" id="KW-1185">Reference proteome</keyword>
<evidence type="ECO:0000313" key="2">
    <source>
        <dbReference type="EMBL" id="ESK54946.1"/>
    </source>
</evidence>